<dbReference type="Pfam" id="PF17921">
    <property type="entry name" value="Integrase_H2C2"/>
    <property type="match status" value="1"/>
</dbReference>
<feature type="region of interest" description="Disordered" evidence="1">
    <location>
        <begin position="450"/>
        <end position="485"/>
    </location>
</feature>
<reference evidence="3" key="2">
    <citation type="submission" date="2025-05" db="UniProtKB">
        <authorList>
            <consortium name="EnsemblMetazoa"/>
        </authorList>
    </citation>
    <scope>IDENTIFICATION</scope>
    <source>
        <strain evidence="3">Foshan</strain>
    </source>
</reference>
<keyword evidence="4" id="KW-1185">Reference proteome</keyword>
<proteinExistence type="predicted"/>
<feature type="compositionally biased region" description="Basic and acidic residues" evidence="1">
    <location>
        <begin position="455"/>
        <end position="465"/>
    </location>
</feature>
<evidence type="ECO:0000259" key="2">
    <source>
        <dbReference type="PROSITE" id="PS50994"/>
    </source>
</evidence>
<dbReference type="Pfam" id="PF18701">
    <property type="entry name" value="DUF5641"/>
    <property type="match status" value="1"/>
</dbReference>
<feature type="domain" description="Integrase catalytic" evidence="2">
    <location>
        <begin position="143"/>
        <end position="326"/>
    </location>
</feature>
<sequence>MHEALRCLVGIAQREAFREEFASLATSGQVKPSSKLKSLRPFVDEGVLRVGGRLRNAAVPEDQKHPFVLPSKHPFTELVARYYHQKLLHAGPQLLISSLREKFWPLRARNLARRIVHSCINCFRCRPRATEQVMGDLPAERVSPTLPFLCTGVDLCGPVYYRLPDRKSKPVKAYVALFVCLSIKAVHIELVGDLSTNSFLAALRRFVARRGKPKLIECDNAQNFRGAVRELSELSKQFRSQQMQNTVTRSCAEDGIEFKFIPPRSPNFGGLWEAGIKSMKTHLKATLGNTILTAEQLTTLLAQIESSIAEPSLEDVPPNRLDKWQEVQEFLRRLWKRWTSEYLSGLQPRTKWTREKDNIVIGTLVLVKDDGLPPLKWRYGRVTHIFRGDDGNIRVVVVKTKDGEYRRAISKICVLPIDQPSPLVDRIFVSHHDRPTDECHNPCALGATTSKPRRWRFDGRRREGRMSNPLEGSLTRSQQQIKEGR</sequence>
<dbReference type="Proteomes" id="UP000069940">
    <property type="component" value="Unassembled WGS sequence"/>
</dbReference>
<dbReference type="EnsemblMetazoa" id="AALFPA23_022340.R33194">
    <property type="protein sequence ID" value="AALFPA23_022340.P33194"/>
    <property type="gene ID" value="AALFPA23_022340"/>
</dbReference>
<dbReference type="SUPFAM" id="SSF53098">
    <property type="entry name" value="Ribonuclease H-like"/>
    <property type="match status" value="1"/>
</dbReference>
<evidence type="ECO:0000256" key="1">
    <source>
        <dbReference type="SAM" id="MobiDB-lite"/>
    </source>
</evidence>
<protein>
    <recommendedName>
        <fullName evidence="2">Integrase catalytic domain-containing protein</fullName>
    </recommendedName>
</protein>
<evidence type="ECO:0000313" key="3">
    <source>
        <dbReference type="EnsemblMetazoa" id="AALFPA23_022340.P33194"/>
    </source>
</evidence>
<feature type="compositionally biased region" description="Polar residues" evidence="1">
    <location>
        <begin position="474"/>
        <end position="485"/>
    </location>
</feature>
<dbReference type="InterPro" id="IPR012337">
    <property type="entry name" value="RNaseH-like_sf"/>
</dbReference>
<dbReference type="InterPro" id="IPR041588">
    <property type="entry name" value="Integrase_H2C2"/>
</dbReference>
<accession>A0ABM1ZWY2</accession>
<reference evidence="4" key="1">
    <citation type="journal article" date="2015" name="Proc. Natl. Acad. Sci. U.S.A.">
        <title>Genome sequence of the Asian Tiger mosquito, Aedes albopictus, reveals insights into its biology, genetics, and evolution.</title>
        <authorList>
            <person name="Chen X.G."/>
            <person name="Jiang X."/>
            <person name="Gu J."/>
            <person name="Xu M."/>
            <person name="Wu Y."/>
            <person name="Deng Y."/>
            <person name="Zhang C."/>
            <person name="Bonizzoni M."/>
            <person name="Dermauw W."/>
            <person name="Vontas J."/>
            <person name="Armbruster P."/>
            <person name="Huang X."/>
            <person name="Yang Y."/>
            <person name="Zhang H."/>
            <person name="He W."/>
            <person name="Peng H."/>
            <person name="Liu Y."/>
            <person name="Wu K."/>
            <person name="Chen J."/>
            <person name="Lirakis M."/>
            <person name="Topalis P."/>
            <person name="Van Leeuwen T."/>
            <person name="Hall A.B."/>
            <person name="Jiang X."/>
            <person name="Thorpe C."/>
            <person name="Mueller R.L."/>
            <person name="Sun C."/>
            <person name="Waterhouse R.M."/>
            <person name="Yan G."/>
            <person name="Tu Z.J."/>
            <person name="Fang X."/>
            <person name="James A.A."/>
        </authorList>
    </citation>
    <scope>NUCLEOTIDE SEQUENCE [LARGE SCALE GENOMIC DNA]</scope>
    <source>
        <strain evidence="4">Foshan</strain>
    </source>
</reference>
<evidence type="ECO:0000313" key="4">
    <source>
        <dbReference type="Proteomes" id="UP000069940"/>
    </source>
</evidence>
<dbReference type="InterPro" id="IPR036397">
    <property type="entry name" value="RNaseH_sf"/>
</dbReference>
<dbReference type="InterPro" id="IPR001584">
    <property type="entry name" value="Integrase_cat-core"/>
</dbReference>
<organism evidence="3 4">
    <name type="scientific">Aedes albopictus</name>
    <name type="common">Asian tiger mosquito</name>
    <name type="synonym">Stegomyia albopicta</name>
    <dbReference type="NCBI Taxonomy" id="7160"/>
    <lineage>
        <taxon>Eukaryota</taxon>
        <taxon>Metazoa</taxon>
        <taxon>Ecdysozoa</taxon>
        <taxon>Arthropoda</taxon>
        <taxon>Hexapoda</taxon>
        <taxon>Insecta</taxon>
        <taxon>Pterygota</taxon>
        <taxon>Neoptera</taxon>
        <taxon>Endopterygota</taxon>
        <taxon>Diptera</taxon>
        <taxon>Nematocera</taxon>
        <taxon>Culicoidea</taxon>
        <taxon>Culicidae</taxon>
        <taxon>Culicinae</taxon>
        <taxon>Aedini</taxon>
        <taxon>Aedes</taxon>
        <taxon>Stegomyia</taxon>
    </lineage>
</organism>
<name>A0ABM1ZWY2_AEDAL</name>
<dbReference type="PANTHER" id="PTHR47331:SF1">
    <property type="entry name" value="GAG-LIKE PROTEIN"/>
    <property type="match status" value="1"/>
</dbReference>
<dbReference type="InterPro" id="IPR040676">
    <property type="entry name" value="DUF5641"/>
</dbReference>
<dbReference type="PANTHER" id="PTHR47331">
    <property type="entry name" value="PHD-TYPE DOMAIN-CONTAINING PROTEIN"/>
    <property type="match status" value="1"/>
</dbReference>
<dbReference type="PROSITE" id="PS50994">
    <property type="entry name" value="INTEGRASE"/>
    <property type="match status" value="1"/>
</dbReference>
<dbReference type="RefSeq" id="XP_062714020.1">
    <property type="nucleotide sequence ID" value="XM_062858036.1"/>
</dbReference>
<dbReference type="Gene3D" id="3.30.420.10">
    <property type="entry name" value="Ribonuclease H-like superfamily/Ribonuclease H"/>
    <property type="match status" value="1"/>
</dbReference>
<dbReference type="GeneID" id="134290830"/>